<feature type="transmembrane region" description="Helical" evidence="1">
    <location>
        <begin position="55"/>
        <end position="76"/>
    </location>
</feature>
<proteinExistence type="predicted"/>
<accession>U2Q6B7</accession>
<reference evidence="3 4" key="1">
    <citation type="journal article" date="2013" name="Genome Announc.">
        <title>Draft Genome Sequence of the Hydrogen- and Ethanol-Producing Bacterium Clostridium intestinale Strain URNW.</title>
        <authorList>
            <person name="Lal S."/>
            <person name="Ramachandran U."/>
            <person name="Zhang X."/>
            <person name="Sparling R."/>
            <person name="Levin D.B."/>
        </authorList>
    </citation>
    <scope>NUCLEOTIDE SEQUENCE [LARGE SCALE GENOMIC DNA]</scope>
    <source>
        <strain evidence="3 4">URNW</strain>
    </source>
</reference>
<keyword evidence="4" id="KW-1185">Reference proteome</keyword>
<gene>
    <name evidence="3" type="ORF">CINTURNW_0865</name>
</gene>
<dbReference type="InterPro" id="IPR025588">
    <property type="entry name" value="YcxB-like_C"/>
</dbReference>
<evidence type="ECO:0000259" key="2">
    <source>
        <dbReference type="Pfam" id="PF14317"/>
    </source>
</evidence>
<evidence type="ECO:0000256" key="1">
    <source>
        <dbReference type="SAM" id="Phobius"/>
    </source>
</evidence>
<dbReference type="Proteomes" id="UP000016721">
    <property type="component" value="Unassembled WGS sequence"/>
</dbReference>
<keyword evidence="1" id="KW-1133">Transmembrane helix</keyword>
<sequence>MNIKFKIDYKDFLNFYTSGTYKTERFNKIVKYTWLFILLIVAFVILVSSENKFRGIALIIALLISIFIKFFMKVFYKNMIIAGLNRKESAYMFKDMEVTLSEKEGLYVENFREKRLIYFNVIRALYMIDNYLIIIFGNNEYIYIPKTAFKDTPEEYDFINLLKEKTNKTVSNLYPQFLLYK</sequence>
<dbReference type="STRING" id="1294142.CINTURNW_0865"/>
<organism evidence="3 4">
    <name type="scientific">Clostridium intestinale URNW</name>
    <dbReference type="NCBI Taxonomy" id="1294142"/>
    <lineage>
        <taxon>Bacteria</taxon>
        <taxon>Bacillati</taxon>
        <taxon>Bacillota</taxon>
        <taxon>Clostridia</taxon>
        <taxon>Eubacteriales</taxon>
        <taxon>Clostridiaceae</taxon>
        <taxon>Clostridium</taxon>
    </lineage>
</organism>
<comment type="caution">
    <text evidence="3">The sequence shown here is derived from an EMBL/GenBank/DDBJ whole genome shotgun (WGS) entry which is preliminary data.</text>
</comment>
<dbReference type="Pfam" id="PF14317">
    <property type="entry name" value="YcxB"/>
    <property type="match status" value="1"/>
</dbReference>
<keyword evidence="1" id="KW-0472">Membrane</keyword>
<name>U2Q6B7_9CLOT</name>
<feature type="transmembrane region" description="Helical" evidence="1">
    <location>
        <begin position="32"/>
        <end position="49"/>
    </location>
</feature>
<dbReference type="EMBL" id="APJA01000009">
    <property type="protein sequence ID" value="ERK31699.1"/>
    <property type="molecule type" value="Genomic_DNA"/>
</dbReference>
<evidence type="ECO:0000313" key="4">
    <source>
        <dbReference type="Proteomes" id="UP000016721"/>
    </source>
</evidence>
<protein>
    <recommendedName>
        <fullName evidence="2">YcxB-like C-terminal domain-containing protein</fullName>
    </recommendedName>
</protein>
<dbReference type="HOGENOM" id="CLU_1486621_0_0_9"/>
<feature type="domain" description="YcxB-like C-terminal" evidence="2">
    <location>
        <begin position="103"/>
        <end position="160"/>
    </location>
</feature>
<dbReference type="AlphaFoldDB" id="U2Q6B7"/>
<evidence type="ECO:0000313" key="3">
    <source>
        <dbReference type="EMBL" id="ERK31699.1"/>
    </source>
</evidence>
<dbReference type="PATRIC" id="fig|1294142.3.peg.866"/>
<dbReference type="RefSeq" id="WP_021800905.1">
    <property type="nucleotide sequence ID" value="NZ_KI273145.1"/>
</dbReference>
<keyword evidence="1" id="KW-0812">Transmembrane</keyword>